<dbReference type="EMBL" id="CM056815">
    <property type="protein sequence ID" value="KAJ8630510.1"/>
    <property type="molecule type" value="Genomic_DNA"/>
</dbReference>
<reference evidence="1 2" key="1">
    <citation type="journal article" date="2022" name="Hortic Res">
        <title>A haplotype resolved chromosomal level avocado genome allows analysis of novel avocado genes.</title>
        <authorList>
            <person name="Nath O."/>
            <person name="Fletcher S.J."/>
            <person name="Hayward A."/>
            <person name="Shaw L.M."/>
            <person name="Masouleh A.K."/>
            <person name="Furtado A."/>
            <person name="Henry R.J."/>
            <person name="Mitter N."/>
        </authorList>
    </citation>
    <scope>NUCLEOTIDE SEQUENCE [LARGE SCALE GENOMIC DNA]</scope>
    <source>
        <strain evidence="2">cv. Hass</strain>
    </source>
</reference>
<accession>A0ACC2LAN8</accession>
<protein>
    <submittedName>
        <fullName evidence="1">Uncharacterized protein</fullName>
    </submittedName>
</protein>
<sequence>MEDEEGIPYDDIVRVRVVLNIKEYLIPAIWLTDEERWIYIKYEKVNAICRFCGMVDHGEDDCANPYPLSEVPQDYSEWTRLKIPSLQEGRITTLLENGCYVVNSRGSTSRNGATSETMNRERKKTPLSLKTQEQTSQLSMVDRVW</sequence>
<proteinExistence type="predicted"/>
<keyword evidence="2" id="KW-1185">Reference proteome</keyword>
<evidence type="ECO:0000313" key="2">
    <source>
        <dbReference type="Proteomes" id="UP001234297"/>
    </source>
</evidence>
<comment type="caution">
    <text evidence="1">The sequence shown here is derived from an EMBL/GenBank/DDBJ whole genome shotgun (WGS) entry which is preliminary data.</text>
</comment>
<evidence type="ECO:0000313" key="1">
    <source>
        <dbReference type="EMBL" id="KAJ8630510.1"/>
    </source>
</evidence>
<gene>
    <name evidence="1" type="ORF">MRB53_023833</name>
</gene>
<organism evidence="1 2">
    <name type="scientific">Persea americana</name>
    <name type="common">Avocado</name>
    <dbReference type="NCBI Taxonomy" id="3435"/>
    <lineage>
        <taxon>Eukaryota</taxon>
        <taxon>Viridiplantae</taxon>
        <taxon>Streptophyta</taxon>
        <taxon>Embryophyta</taxon>
        <taxon>Tracheophyta</taxon>
        <taxon>Spermatophyta</taxon>
        <taxon>Magnoliopsida</taxon>
        <taxon>Magnoliidae</taxon>
        <taxon>Laurales</taxon>
        <taxon>Lauraceae</taxon>
        <taxon>Persea</taxon>
    </lineage>
</organism>
<dbReference type="Proteomes" id="UP001234297">
    <property type="component" value="Chromosome 7"/>
</dbReference>
<name>A0ACC2LAN8_PERAE</name>